<sequence length="414" mass="47938">MKIAVIGAGFTGLTASYELVRNHHVTVFEKEDDIGGLAGVYQLPHWQWPVEKHYHHWFTNDKYALDLIRNLGLAKKLIFPRVETSILMENNILPFDSPGNVLTFPYLPFPDRIRTGAATLLLKLIPSSLSLNFEKYKACDLLPKFFGEKTYLAIWEPLLRGKFNGYYQKVNMAWFWARIKKRTPRLGYLEGGYGLLLEKMVDVIRDLGGKVLLKSQFSPADVSRFDKVIITSPSSVLSDIFPSLPCKYSSRLEKIPHLHALTFHLITKKKFLEKTYWLNINDRQYPFIAVVQHTNLVSEKHYGGNHVTYIANYLPPAHPFLKLSKTNLYKHYLPYLRKINQNFDFKSLIIRTELFDSAYAQPVFGINYSAFKPDFQTPIKNVYLANMDMVYPWDRGTNYAIRLGLNIARFVLKN</sequence>
<protein>
    <recommendedName>
        <fullName evidence="1">Amine oxidase domain-containing protein</fullName>
    </recommendedName>
</protein>
<name>A0A1F5YI28_9BACT</name>
<feature type="domain" description="Amine oxidase" evidence="1">
    <location>
        <begin position="10"/>
        <end position="409"/>
    </location>
</feature>
<dbReference type="AlphaFoldDB" id="A0A1F5YI28"/>
<dbReference type="InterPro" id="IPR002937">
    <property type="entry name" value="Amino_oxidase"/>
</dbReference>
<dbReference type="PANTHER" id="PTHR42923:SF46">
    <property type="entry name" value="AMINE OXIDASE"/>
    <property type="match status" value="1"/>
</dbReference>
<dbReference type="EMBL" id="MFIY01000049">
    <property type="protein sequence ID" value="OGF99511.1"/>
    <property type="molecule type" value="Genomic_DNA"/>
</dbReference>
<dbReference type="NCBIfam" id="NF005560">
    <property type="entry name" value="PRK07233.1"/>
    <property type="match status" value="1"/>
</dbReference>
<dbReference type="InterPro" id="IPR050464">
    <property type="entry name" value="Zeta_carotene_desat/Oxidored"/>
</dbReference>
<evidence type="ECO:0000259" key="1">
    <source>
        <dbReference type="Pfam" id="PF01593"/>
    </source>
</evidence>
<gene>
    <name evidence="2" type="ORF">A2Y99_02805</name>
</gene>
<dbReference type="Gene3D" id="1.10.3110.10">
    <property type="entry name" value="protoporphyrinogen ix oxidase, domain 3"/>
    <property type="match status" value="1"/>
</dbReference>
<evidence type="ECO:0000313" key="2">
    <source>
        <dbReference type="EMBL" id="OGF99511.1"/>
    </source>
</evidence>
<dbReference type="Pfam" id="PF01593">
    <property type="entry name" value="Amino_oxidase"/>
    <property type="match status" value="1"/>
</dbReference>
<dbReference type="InterPro" id="IPR036188">
    <property type="entry name" value="FAD/NAD-bd_sf"/>
</dbReference>
<dbReference type="Proteomes" id="UP000178230">
    <property type="component" value="Unassembled WGS sequence"/>
</dbReference>
<proteinExistence type="predicted"/>
<dbReference type="Gene3D" id="3.50.50.60">
    <property type="entry name" value="FAD/NAD(P)-binding domain"/>
    <property type="match status" value="1"/>
</dbReference>
<comment type="caution">
    <text evidence="2">The sequence shown here is derived from an EMBL/GenBank/DDBJ whole genome shotgun (WGS) entry which is preliminary data.</text>
</comment>
<dbReference type="SUPFAM" id="SSF51905">
    <property type="entry name" value="FAD/NAD(P)-binding domain"/>
    <property type="match status" value="1"/>
</dbReference>
<dbReference type="GO" id="GO:0016491">
    <property type="term" value="F:oxidoreductase activity"/>
    <property type="evidence" value="ECO:0007669"/>
    <property type="project" value="InterPro"/>
</dbReference>
<dbReference type="PANTHER" id="PTHR42923">
    <property type="entry name" value="PROTOPORPHYRINOGEN OXIDASE"/>
    <property type="match status" value="1"/>
</dbReference>
<evidence type="ECO:0000313" key="3">
    <source>
        <dbReference type="Proteomes" id="UP000178230"/>
    </source>
</evidence>
<organism evidence="2 3">
    <name type="scientific">Candidatus Gottesmanbacteria bacterium RBG_13_37_7</name>
    <dbReference type="NCBI Taxonomy" id="1798369"/>
    <lineage>
        <taxon>Bacteria</taxon>
        <taxon>Candidatus Gottesmaniibacteriota</taxon>
    </lineage>
</organism>
<dbReference type="Gene3D" id="3.90.660.20">
    <property type="entry name" value="Protoporphyrinogen oxidase, mitochondrial, domain 2"/>
    <property type="match status" value="1"/>
</dbReference>
<accession>A0A1F5YI28</accession>
<reference evidence="2 3" key="1">
    <citation type="journal article" date="2016" name="Nat. Commun.">
        <title>Thousands of microbial genomes shed light on interconnected biogeochemical processes in an aquifer system.</title>
        <authorList>
            <person name="Anantharaman K."/>
            <person name="Brown C.T."/>
            <person name="Hug L.A."/>
            <person name="Sharon I."/>
            <person name="Castelle C.J."/>
            <person name="Probst A.J."/>
            <person name="Thomas B.C."/>
            <person name="Singh A."/>
            <person name="Wilkins M.J."/>
            <person name="Karaoz U."/>
            <person name="Brodie E.L."/>
            <person name="Williams K.H."/>
            <person name="Hubbard S.S."/>
            <person name="Banfield J.F."/>
        </authorList>
    </citation>
    <scope>NUCLEOTIDE SEQUENCE [LARGE SCALE GENOMIC DNA]</scope>
</reference>